<dbReference type="SUPFAM" id="SSF54928">
    <property type="entry name" value="RNA-binding domain, RBD"/>
    <property type="match status" value="2"/>
</dbReference>
<dbReference type="PROSITE" id="PS50102">
    <property type="entry name" value="RRM"/>
    <property type="match status" value="2"/>
</dbReference>
<dbReference type="InterPro" id="IPR012677">
    <property type="entry name" value="Nucleotide-bd_a/b_plait_sf"/>
</dbReference>
<feature type="region of interest" description="Disordered" evidence="4">
    <location>
        <begin position="86"/>
        <end position="111"/>
    </location>
</feature>
<organism evidence="6 7">
    <name type="scientific">Apium graveolens</name>
    <name type="common">Celery</name>
    <dbReference type="NCBI Taxonomy" id="4045"/>
    <lineage>
        <taxon>Eukaryota</taxon>
        <taxon>Viridiplantae</taxon>
        <taxon>Streptophyta</taxon>
        <taxon>Embryophyta</taxon>
        <taxon>Tracheophyta</taxon>
        <taxon>Spermatophyta</taxon>
        <taxon>Magnoliopsida</taxon>
        <taxon>eudicotyledons</taxon>
        <taxon>Gunneridae</taxon>
        <taxon>Pentapetalae</taxon>
        <taxon>asterids</taxon>
        <taxon>campanulids</taxon>
        <taxon>Apiales</taxon>
        <taxon>Apiaceae</taxon>
        <taxon>Apioideae</taxon>
        <taxon>apioid superclade</taxon>
        <taxon>Apieae</taxon>
        <taxon>Apium</taxon>
    </lineage>
</organism>
<keyword evidence="7" id="KW-1185">Reference proteome</keyword>
<evidence type="ECO:0000256" key="4">
    <source>
        <dbReference type="SAM" id="MobiDB-lite"/>
    </source>
</evidence>
<protein>
    <recommendedName>
        <fullName evidence="5">RRM domain-containing protein</fullName>
    </recommendedName>
</protein>
<dbReference type="InterPro" id="IPR035979">
    <property type="entry name" value="RBD_domain_sf"/>
</dbReference>
<dbReference type="GO" id="GO:0006417">
    <property type="term" value="P:regulation of translation"/>
    <property type="evidence" value="ECO:0007669"/>
    <property type="project" value="TreeGrafter"/>
</dbReference>
<dbReference type="AlphaFoldDB" id="A0A6L5B6I7"/>
<dbReference type="FunFam" id="3.30.70.330:FF:000040">
    <property type="entry name" value="Heterogeneous nuclear ribonucleoprotein A2/B1"/>
    <property type="match status" value="1"/>
</dbReference>
<reference evidence="6" key="1">
    <citation type="submission" date="2020-01" db="EMBL/GenBank/DDBJ databases">
        <title>The Celery Genome Sequence Reveals Sequential Paleo-tetraploidization, Resistance Gene Elimination, Karyotype Evolution, and Functional Innovation in Apiales.</title>
        <authorList>
            <person name="Song X."/>
        </authorList>
    </citation>
    <scope>NUCLEOTIDE SEQUENCE</scope>
    <source>
        <tissue evidence="6">Leaf</tissue>
    </source>
</reference>
<dbReference type="Proteomes" id="UP000593563">
    <property type="component" value="Unassembled WGS sequence"/>
</dbReference>
<dbReference type="PANTHER" id="PTHR48032:SF12">
    <property type="entry name" value="RRM DOMAIN-CONTAINING PROTEIN"/>
    <property type="match status" value="1"/>
</dbReference>
<dbReference type="EMBL" id="WRXP01004847">
    <property type="protein sequence ID" value="KAF1001336.1"/>
    <property type="molecule type" value="Genomic_DNA"/>
</dbReference>
<dbReference type="InterPro" id="IPR000504">
    <property type="entry name" value="RRM_dom"/>
</dbReference>
<dbReference type="Gene3D" id="3.30.70.330">
    <property type="match status" value="2"/>
</dbReference>
<evidence type="ECO:0000256" key="1">
    <source>
        <dbReference type="ARBA" id="ARBA00022737"/>
    </source>
</evidence>
<keyword evidence="2 3" id="KW-0694">RNA-binding</keyword>
<comment type="caution">
    <text evidence="6">The sequence shown here is derived from an EMBL/GenBank/DDBJ whole genome shotgun (WGS) entry which is preliminary data.</text>
</comment>
<keyword evidence="1" id="KW-0677">Repeat</keyword>
<dbReference type="SMART" id="SM00360">
    <property type="entry name" value="RRM"/>
    <property type="match status" value="2"/>
</dbReference>
<evidence type="ECO:0000256" key="3">
    <source>
        <dbReference type="PROSITE-ProRule" id="PRU00176"/>
    </source>
</evidence>
<evidence type="ECO:0000256" key="2">
    <source>
        <dbReference type="ARBA" id="ARBA00022884"/>
    </source>
</evidence>
<feature type="domain" description="RRM" evidence="5">
    <location>
        <begin position="119"/>
        <end position="196"/>
    </location>
</feature>
<dbReference type="Pfam" id="PF00076">
    <property type="entry name" value="RRM_1"/>
    <property type="match status" value="2"/>
</dbReference>
<sequence length="340" mass="37584">MDEETEQFKVFVGGVSWMTTEESLREHFEKFGAVARVAIARDRFSGTPRGFAFVSFTEQSAFESALVVEHHHILGRTVDVKRAIPRSEQSQMESQQNRGLNRNGRSNIDGRNSEHLRTRKIFVGGLSANLTEEEFRNYFEQFGEISDVVVMHDSLTQRPRGFGFITFDSEESVENVMRTSFHELGGKQVEVKRAVPKEVTNNRYYGNGGSGRIHNGLQPYGFSPRHDHFHGHEHIPQYGAHPGYGGFFGYPYGVYGVGFPPGYPGFGYGMAPFVPTSSWNGPGMPGVRGYPYAGAANMYPPYPNGGVAGRGLTVNRVDDAQVSVDRKSPSSDGGNGLLAN</sequence>
<name>A0A6L5B6I7_APIGR</name>
<evidence type="ECO:0000259" key="5">
    <source>
        <dbReference type="PROSITE" id="PS50102"/>
    </source>
</evidence>
<feature type="region of interest" description="Disordered" evidence="4">
    <location>
        <begin position="321"/>
        <end position="340"/>
    </location>
</feature>
<dbReference type="PANTHER" id="PTHR48032">
    <property type="entry name" value="RNA-BINDING PROTEIN MUSASHI HOMOLOG RBP6"/>
    <property type="match status" value="1"/>
</dbReference>
<feature type="domain" description="RRM" evidence="5">
    <location>
        <begin position="8"/>
        <end position="85"/>
    </location>
</feature>
<proteinExistence type="predicted"/>
<accession>A0A6L5B6I7</accession>
<feature type="compositionally biased region" description="Polar residues" evidence="4">
    <location>
        <begin position="87"/>
        <end position="110"/>
    </location>
</feature>
<dbReference type="CDD" id="cd12330">
    <property type="entry name" value="RRM2_Hrp1p"/>
    <property type="match status" value="1"/>
</dbReference>
<evidence type="ECO:0000313" key="7">
    <source>
        <dbReference type="Proteomes" id="UP000593563"/>
    </source>
</evidence>
<evidence type="ECO:0000313" key="6">
    <source>
        <dbReference type="EMBL" id="KAF1001336.1"/>
    </source>
</evidence>
<gene>
    <name evidence="6" type="ORF">AG4045_025381</name>
</gene>
<dbReference type="GO" id="GO:0003729">
    <property type="term" value="F:mRNA binding"/>
    <property type="evidence" value="ECO:0007669"/>
    <property type="project" value="TreeGrafter"/>
</dbReference>